<evidence type="ECO:0000256" key="1">
    <source>
        <dbReference type="SAM" id="Coils"/>
    </source>
</evidence>
<proteinExistence type="predicted"/>
<sequence>MEETKEEKDKLPERHKKVRKKINELEGTISKLSELNIALKKAGVLKMGVKEGLAEIACDTKNYDCMYNNYQACKIKKPQYETLPDIETLKPPKVQVEFEKSILDAALNSFPESESFNHVRLEYIERLSIDTDMCSFAVDDLMNIDELPIILQDKPKTVEVDKISINNYRAGTNI</sequence>
<dbReference type="Proteomes" id="UP001153714">
    <property type="component" value="Chromosome 5"/>
</dbReference>
<evidence type="ECO:0000313" key="2">
    <source>
        <dbReference type="EMBL" id="CAG9793041.1"/>
    </source>
</evidence>
<gene>
    <name evidence="2" type="ORF">DIATSA_LOCUS10515</name>
</gene>
<accession>A0A9N9WHC5</accession>
<reference evidence="2" key="1">
    <citation type="submission" date="2021-12" db="EMBL/GenBank/DDBJ databases">
        <authorList>
            <person name="King R."/>
        </authorList>
    </citation>
    <scope>NUCLEOTIDE SEQUENCE</scope>
</reference>
<protein>
    <submittedName>
        <fullName evidence="2">Uncharacterized protein</fullName>
    </submittedName>
</protein>
<keyword evidence="1" id="KW-0175">Coiled coil</keyword>
<feature type="coiled-coil region" evidence="1">
    <location>
        <begin position="1"/>
        <end position="42"/>
    </location>
</feature>
<dbReference type="AlphaFoldDB" id="A0A9N9WHC5"/>
<name>A0A9N9WHC5_9NEOP</name>
<keyword evidence="3" id="KW-1185">Reference proteome</keyword>
<reference evidence="2" key="2">
    <citation type="submission" date="2022-10" db="EMBL/GenBank/DDBJ databases">
        <authorList>
            <consortium name="ENA_rothamsted_submissions"/>
            <consortium name="culmorum"/>
            <person name="King R."/>
        </authorList>
    </citation>
    <scope>NUCLEOTIDE SEQUENCE</scope>
</reference>
<dbReference type="EMBL" id="OU893336">
    <property type="protein sequence ID" value="CAG9793041.1"/>
    <property type="molecule type" value="Genomic_DNA"/>
</dbReference>
<evidence type="ECO:0000313" key="3">
    <source>
        <dbReference type="Proteomes" id="UP001153714"/>
    </source>
</evidence>
<organism evidence="2 3">
    <name type="scientific">Diatraea saccharalis</name>
    <name type="common">sugarcane borer</name>
    <dbReference type="NCBI Taxonomy" id="40085"/>
    <lineage>
        <taxon>Eukaryota</taxon>
        <taxon>Metazoa</taxon>
        <taxon>Ecdysozoa</taxon>
        <taxon>Arthropoda</taxon>
        <taxon>Hexapoda</taxon>
        <taxon>Insecta</taxon>
        <taxon>Pterygota</taxon>
        <taxon>Neoptera</taxon>
        <taxon>Endopterygota</taxon>
        <taxon>Lepidoptera</taxon>
        <taxon>Glossata</taxon>
        <taxon>Ditrysia</taxon>
        <taxon>Pyraloidea</taxon>
        <taxon>Crambidae</taxon>
        <taxon>Crambinae</taxon>
        <taxon>Diatraea</taxon>
    </lineage>
</organism>